<evidence type="ECO:0000313" key="1">
    <source>
        <dbReference type="EMBL" id="KAF2590387.1"/>
    </source>
</evidence>
<protein>
    <submittedName>
        <fullName evidence="1">Uncharacterized protein</fullName>
    </submittedName>
</protein>
<gene>
    <name evidence="1" type="ORF">F2Q70_00039406</name>
</gene>
<dbReference type="AlphaFoldDB" id="A0A8S9K9C8"/>
<name>A0A8S9K9C8_BRACR</name>
<sequence>MFHHKSLSHPAYQGRTKRKLSPGVQRLTVRWNPQIDLAVDVESLKPMAISTMPSRIGPPSVIGKDDIREWRKMYSLMDDAIFQVPVPGNQDSYFGVDEMIVYEAFFK</sequence>
<accession>A0A8S9K9C8</accession>
<proteinExistence type="predicted"/>
<comment type="caution">
    <text evidence="1">The sequence shown here is derived from an EMBL/GenBank/DDBJ whole genome shotgun (WGS) entry which is preliminary data.</text>
</comment>
<dbReference type="EMBL" id="QGKY02000190">
    <property type="protein sequence ID" value="KAF2590387.1"/>
    <property type="molecule type" value="Genomic_DNA"/>
</dbReference>
<organism evidence="1">
    <name type="scientific">Brassica cretica</name>
    <name type="common">Mustard</name>
    <dbReference type="NCBI Taxonomy" id="69181"/>
    <lineage>
        <taxon>Eukaryota</taxon>
        <taxon>Viridiplantae</taxon>
        <taxon>Streptophyta</taxon>
        <taxon>Embryophyta</taxon>
        <taxon>Tracheophyta</taxon>
        <taxon>Spermatophyta</taxon>
        <taxon>Magnoliopsida</taxon>
        <taxon>eudicotyledons</taxon>
        <taxon>Gunneridae</taxon>
        <taxon>Pentapetalae</taxon>
        <taxon>rosids</taxon>
        <taxon>malvids</taxon>
        <taxon>Brassicales</taxon>
        <taxon>Brassicaceae</taxon>
        <taxon>Brassiceae</taxon>
        <taxon>Brassica</taxon>
    </lineage>
</organism>
<reference evidence="1" key="1">
    <citation type="submission" date="2019-12" db="EMBL/GenBank/DDBJ databases">
        <title>Genome sequencing and annotation of Brassica cretica.</title>
        <authorList>
            <person name="Studholme D.J."/>
            <person name="Sarris P.F."/>
        </authorList>
    </citation>
    <scope>NUCLEOTIDE SEQUENCE</scope>
    <source>
        <strain evidence="1">PFS-102/07</strain>
        <tissue evidence="1">Leaf</tissue>
    </source>
</reference>